<organism evidence="2 3">
    <name type="scientific">Bursaphelenchus xylophilus</name>
    <name type="common">Pinewood nematode worm</name>
    <name type="synonym">Aphelenchoides xylophilus</name>
    <dbReference type="NCBI Taxonomy" id="6326"/>
    <lineage>
        <taxon>Eukaryota</taxon>
        <taxon>Metazoa</taxon>
        <taxon>Ecdysozoa</taxon>
        <taxon>Nematoda</taxon>
        <taxon>Chromadorea</taxon>
        <taxon>Rhabditida</taxon>
        <taxon>Tylenchina</taxon>
        <taxon>Tylenchomorpha</taxon>
        <taxon>Aphelenchoidea</taxon>
        <taxon>Aphelenchoididae</taxon>
        <taxon>Bursaphelenchus</taxon>
    </lineage>
</organism>
<feature type="transmembrane region" description="Helical" evidence="1">
    <location>
        <begin position="547"/>
        <end position="565"/>
    </location>
</feature>
<keyword evidence="1" id="KW-0472">Membrane</keyword>
<feature type="transmembrane region" description="Helical" evidence="1">
    <location>
        <begin position="508"/>
        <end position="527"/>
    </location>
</feature>
<feature type="transmembrane region" description="Helical" evidence="1">
    <location>
        <begin position="387"/>
        <end position="406"/>
    </location>
</feature>
<comment type="caution">
    <text evidence="2">The sequence shown here is derived from an EMBL/GenBank/DDBJ whole genome shotgun (WGS) entry which is preliminary data.</text>
</comment>
<feature type="transmembrane region" description="Helical" evidence="1">
    <location>
        <begin position="228"/>
        <end position="245"/>
    </location>
</feature>
<feature type="transmembrane region" description="Helical" evidence="1">
    <location>
        <begin position="460"/>
        <end position="487"/>
    </location>
</feature>
<name>A0A7I8X0R3_BURXY</name>
<feature type="transmembrane region" description="Helical" evidence="1">
    <location>
        <begin position="135"/>
        <end position="159"/>
    </location>
</feature>
<reference evidence="2" key="1">
    <citation type="submission" date="2020-09" db="EMBL/GenBank/DDBJ databases">
        <authorList>
            <person name="Kikuchi T."/>
        </authorList>
    </citation>
    <scope>NUCLEOTIDE SEQUENCE</scope>
    <source>
        <strain evidence="2">Ka4C1</strain>
    </source>
</reference>
<dbReference type="OrthoDB" id="5806414at2759"/>
<evidence type="ECO:0000313" key="3">
    <source>
        <dbReference type="Proteomes" id="UP000659654"/>
    </source>
</evidence>
<gene>
    <name evidence="2" type="ORF">BXYJ_LOCUS14479</name>
</gene>
<feature type="transmembrane region" description="Helical" evidence="1">
    <location>
        <begin position="358"/>
        <end position="381"/>
    </location>
</feature>
<protein>
    <submittedName>
        <fullName evidence="2">(pine wood nematode) hypothetical protein</fullName>
    </submittedName>
</protein>
<evidence type="ECO:0000313" key="2">
    <source>
        <dbReference type="EMBL" id="CAD5234388.1"/>
    </source>
</evidence>
<proteinExistence type="predicted"/>
<feature type="transmembrane region" description="Helical" evidence="1">
    <location>
        <begin position="189"/>
        <end position="208"/>
    </location>
</feature>
<accession>A0A7I8X0R3</accession>
<feature type="transmembrane region" description="Helical" evidence="1">
    <location>
        <begin position="577"/>
        <end position="596"/>
    </location>
</feature>
<feature type="transmembrane region" description="Helical" evidence="1">
    <location>
        <begin position="83"/>
        <end position="105"/>
    </location>
</feature>
<dbReference type="EMBL" id="CAJFDI010000006">
    <property type="protein sequence ID" value="CAD5234388.1"/>
    <property type="molecule type" value="Genomic_DNA"/>
</dbReference>
<feature type="transmembrane region" description="Helical" evidence="1">
    <location>
        <begin position="21"/>
        <end position="42"/>
    </location>
</feature>
<feature type="transmembrane region" description="Helical" evidence="1">
    <location>
        <begin position="418"/>
        <end position="440"/>
    </location>
</feature>
<keyword evidence="1" id="KW-0812">Transmembrane</keyword>
<feature type="transmembrane region" description="Helical" evidence="1">
    <location>
        <begin position="54"/>
        <end position="71"/>
    </location>
</feature>
<dbReference type="EMBL" id="CAJFCV020000006">
    <property type="protein sequence ID" value="CAG9130130.1"/>
    <property type="molecule type" value="Genomic_DNA"/>
</dbReference>
<keyword evidence="3" id="KW-1185">Reference proteome</keyword>
<feature type="transmembrane region" description="Helical" evidence="1">
    <location>
        <begin position="616"/>
        <end position="643"/>
    </location>
</feature>
<sequence length="761" mass="84681">MVYTYPDRSIYSCQMQLQGCNLLLILLGLLMIGLAGSQFSPVGLDNYRLVDLRLLNYFHAVTGAVSFYCVVKNHGSIVVKGLYMVSFVIGTCTAIFYGFTTYRIVDSYQSLMRLENTNGFQQEFGEFSDNYVGKIVISAVSIGVSAVAGLVALVGLFLLDRLVVVEPNWPTISREQEIELRYNRVQLKYVALLKLFLGLGTLGLAAFLEYLHESLGPRPDYIKISLDHIASFFAAVSALTDLFAVHGKARSLLNQKVSLGLAVVSAVWTLKAVDNGMFPFYKDDIKGYRALQATQSETAVFNSTEYVVVIVHGVLLASLSILSFVCAFSAVLSGCCLQRDNYNTMRQLTKEAVMQSRFLGFIHVFWACCLMVLVVLGLIRTPWNGDFIGGDLLWLAMLFFITGVLSSSKMNILVTTKFILNVISIGISIEKTCVSVHLIYQSATYSDYINPRVVDQDTYIGQIVLHSCQCLVLFGEFLTSLVGAVIFGRHLIRTPFMHKTHSTLVHMLFSVGSLMYGVVMTGCYVVFELGKWRFNEVPLEVPFYRLSSGPMALCVFVVQVLCAIYQPLLLSATILQIVISSLALFVINSAITNVYYVQILLENEDFLNSSSDQHSILIVALVLAATATLCCTLCTFCGVISILRSSYIMHRRHPGSESTAVAPLEDVPYALNSTMTSSPLPFMPTAVQPMEEQTLYWSAEENPYVYKSTKRYYGQPYFVDTGYYGNYRRSSMDEALNRSIRIASLAPERQTASTQTLPNRN</sequence>
<keyword evidence="1" id="KW-1133">Transmembrane helix</keyword>
<dbReference type="Proteomes" id="UP000582659">
    <property type="component" value="Unassembled WGS sequence"/>
</dbReference>
<feature type="transmembrane region" description="Helical" evidence="1">
    <location>
        <begin position="257"/>
        <end position="273"/>
    </location>
</feature>
<feature type="transmembrane region" description="Helical" evidence="1">
    <location>
        <begin position="306"/>
        <end position="337"/>
    </location>
</feature>
<dbReference type="Proteomes" id="UP000659654">
    <property type="component" value="Unassembled WGS sequence"/>
</dbReference>
<dbReference type="AlphaFoldDB" id="A0A7I8X0R3"/>
<evidence type="ECO:0000256" key="1">
    <source>
        <dbReference type="SAM" id="Phobius"/>
    </source>
</evidence>